<accession>A0AAE0HNA3</accession>
<evidence type="ECO:0000256" key="2">
    <source>
        <dbReference type="SAM" id="SignalP"/>
    </source>
</evidence>
<name>A0AAE0HNA3_9PEZI</name>
<keyword evidence="4" id="KW-0223">Dioxygenase</keyword>
<feature type="region of interest" description="Disordered" evidence="1">
    <location>
        <begin position="75"/>
        <end position="102"/>
    </location>
</feature>
<keyword evidence="2" id="KW-0732">Signal</keyword>
<evidence type="ECO:0000313" key="5">
    <source>
        <dbReference type="Proteomes" id="UP001278766"/>
    </source>
</evidence>
<comment type="caution">
    <text evidence="4">The sequence shown here is derived from an EMBL/GenBank/DDBJ whole genome shotgun (WGS) entry which is preliminary data.</text>
</comment>
<feature type="chain" id="PRO_5041972243" evidence="2">
    <location>
        <begin position="19"/>
        <end position="379"/>
    </location>
</feature>
<feature type="compositionally biased region" description="Basic and acidic residues" evidence="1">
    <location>
        <begin position="91"/>
        <end position="102"/>
    </location>
</feature>
<reference evidence="4" key="1">
    <citation type="journal article" date="2023" name="Mol. Phylogenet. Evol.">
        <title>Genome-scale phylogeny and comparative genomics of the fungal order Sordariales.</title>
        <authorList>
            <person name="Hensen N."/>
            <person name="Bonometti L."/>
            <person name="Westerberg I."/>
            <person name="Brannstrom I.O."/>
            <person name="Guillou S."/>
            <person name="Cros-Aarteil S."/>
            <person name="Calhoun S."/>
            <person name="Haridas S."/>
            <person name="Kuo A."/>
            <person name="Mondo S."/>
            <person name="Pangilinan J."/>
            <person name="Riley R."/>
            <person name="LaButti K."/>
            <person name="Andreopoulos B."/>
            <person name="Lipzen A."/>
            <person name="Chen C."/>
            <person name="Yan M."/>
            <person name="Daum C."/>
            <person name="Ng V."/>
            <person name="Clum A."/>
            <person name="Steindorff A."/>
            <person name="Ohm R.A."/>
            <person name="Martin F."/>
            <person name="Silar P."/>
            <person name="Natvig D.O."/>
            <person name="Lalanne C."/>
            <person name="Gautier V."/>
            <person name="Ament-Velasquez S.L."/>
            <person name="Kruys A."/>
            <person name="Hutchinson M.I."/>
            <person name="Powell A.J."/>
            <person name="Barry K."/>
            <person name="Miller A.N."/>
            <person name="Grigoriev I.V."/>
            <person name="Debuchy R."/>
            <person name="Gladieux P."/>
            <person name="Hiltunen Thoren M."/>
            <person name="Johannesson H."/>
        </authorList>
    </citation>
    <scope>NUCLEOTIDE SEQUENCE</scope>
    <source>
        <strain evidence="4">CBS 168.71</strain>
    </source>
</reference>
<dbReference type="AlphaFoldDB" id="A0AAE0HNA3"/>
<evidence type="ECO:0000256" key="1">
    <source>
        <dbReference type="SAM" id="MobiDB-lite"/>
    </source>
</evidence>
<dbReference type="EMBL" id="JAUEPN010000002">
    <property type="protein sequence ID" value="KAK3299722.1"/>
    <property type="molecule type" value="Genomic_DNA"/>
</dbReference>
<protein>
    <submittedName>
        <fullName evidence="4">Intradiol ring-cleavage dioxygenase</fullName>
    </submittedName>
</protein>
<feature type="domain" description="Intradiol ring-cleavage dioxygenases" evidence="3">
    <location>
        <begin position="133"/>
        <end position="224"/>
    </location>
</feature>
<sequence>MIGFALASLLIAGGLVSAHGPGHDHARERAERRQFLDIHTNSLDHCSSKHLAGGLYQRAAQRRELRARSLMAPSSLQSLKARQTSSLGKSHKSDKDFDASTDPKEVFAGNNSCVLNPETTEGPFYILGEDVRSELVEDQQGVPLHLDIQLIDVDTCEPIEGTFIEMWNANSTGVYSGALATVNGIGMSDLANLNRSFLRGSQKTDEDGVAQFQTIFPGHYEGRAPHIHVISHFNATARANNTLWDSRVTHVGQVFFDQTLVDSVKQIEPYSTNKQNLMLNAADNILLQEAATSDPFFNYVLLGESLQEDGIFAWFSFGVNTTFTRDIMAAAMRFKEGGEMVTTNPKIPGLDRIFPGGFPTAYNPGFGGPPPTAPTGTGR</sequence>
<dbReference type="InterPro" id="IPR000627">
    <property type="entry name" value="Intradiol_dOase_C"/>
</dbReference>
<evidence type="ECO:0000313" key="4">
    <source>
        <dbReference type="EMBL" id="KAK3299722.1"/>
    </source>
</evidence>
<gene>
    <name evidence="4" type="ORF">B0H64DRAFT_355995</name>
</gene>
<feature type="compositionally biased region" description="Polar residues" evidence="1">
    <location>
        <begin position="75"/>
        <end position="88"/>
    </location>
</feature>
<evidence type="ECO:0000259" key="3">
    <source>
        <dbReference type="Pfam" id="PF00775"/>
    </source>
</evidence>
<reference evidence="4" key="2">
    <citation type="submission" date="2023-06" db="EMBL/GenBank/DDBJ databases">
        <authorList>
            <consortium name="Lawrence Berkeley National Laboratory"/>
            <person name="Haridas S."/>
            <person name="Hensen N."/>
            <person name="Bonometti L."/>
            <person name="Westerberg I."/>
            <person name="Brannstrom I.O."/>
            <person name="Guillou S."/>
            <person name="Cros-Aarteil S."/>
            <person name="Calhoun S."/>
            <person name="Kuo A."/>
            <person name="Mondo S."/>
            <person name="Pangilinan J."/>
            <person name="Riley R."/>
            <person name="Labutti K."/>
            <person name="Andreopoulos B."/>
            <person name="Lipzen A."/>
            <person name="Chen C."/>
            <person name="Yanf M."/>
            <person name="Daum C."/>
            <person name="Ng V."/>
            <person name="Clum A."/>
            <person name="Steindorff A."/>
            <person name="Ohm R."/>
            <person name="Martin F."/>
            <person name="Silar P."/>
            <person name="Natvig D."/>
            <person name="Lalanne C."/>
            <person name="Gautier V."/>
            <person name="Ament-Velasquez S.L."/>
            <person name="Kruys A."/>
            <person name="Hutchinson M.I."/>
            <person name="Powell A.J."/>
            <person name="Barry K."/>
            <person name="Miller A.N."/>
            <person name="Grigoriev I.V."/>
            <person name="Debuchy R."/>
            <person name="Gladieux P."/>
            <person name="Thoren M.H."/>
            <person name="Johannesson H."/>
        </authorList>
    </citation>
    <scope>NUCLEOTIDE SEQUENCE</scope>
    <source>
        <strain evidence="4">CBS 168.71</strain>
    </source>
</reference>
<dbReference type="Proteomes" id="UP001278766">
    <property type="component" value="Unassembled WGS sequence"/>
</dbReference>
<keyword evidence="5" id="KW-1185">Reference proteome</keyword>
<dbReference type="Gene3D" id="2.60.130.10">
    <property type="entry name" value="Aromatic compound dioxygenase"/>
    <property type="match status" value="1"/>
</dbReference>
<dbReference type="SUPFAM" id="SSF49482">
    <property type="entry name" value="Aromatic compound dioxygenase"/>
    <property type="match status" value="1"/>
</dbReference>
<dbReference type="Pfam" id="PF00775">
    <property type="entry name" value="Dioxygenase_C"/>
    <property type="match status" value="1"/>
</dbReference>
<dbReference type="InterPro" id="IPR015889">
    <property type="entry name" value="Intradiol_dOase_core"/>
</dbReference>
<feature type="signal peptide" evidence="2">
    <location>
        <begin position="1"/>
        <end position="18"/>
    </location>
</feature>
<organism evidence="4 5">
    <name type="scientific">Chaetomium fimeti</name>
    <dbReference type="NCBI Taxonomy" id="1854472"/>
    <lineage>
        <taxon>Eukaryota</taxon>
        <taxon>Fungi</taxon>
        <taxon>Dikarya</taxon>
        <taxon>Ascomycota</taxon>
        <taxon>Pezizomycotina</taxon>
        <taxon>Sordariomycetes</taxon>
        <taxon>Sordariomycetidae</taxon>
        <taxon>Sordariales</taxon>
        <taxon>Chaetomiaceae</taxon>
        <taxon>Chaetomium</taxon>
    </lineage>
</organism>
<dbReference type="PANTHER" id="PTHR34315:SF1">
    <property type="entry name" value="INTRADIOL RING-CLEAVAGE DIOXYGENASES DOMAIN-CONTAINING PROTEIN-RELATED"/>
    <property type="match status" value="1"/>
</dbReference>
<dbReference type="CDD" id="cd03457">
    <property type="entry name" value="intradiol_dioxygenase_like"/>
    <property type="match status" value="1"/>
</dbReference>
<dbReference type="GO" id="GO:0008199">
    <property type="term" value="F:ferric iron binding"/>
    <property type="evidence" value="ECO:0007669"/>
    <property type="project" value="InterPro"/>
</dbReference>
<proteinExistence type="predicted"/>
<dbReference type="PANTHER" id="PTHR34315">
    <property type="match status" value="1"/>
</dbReference>
<dbReference type="RefSeq" id="XP_062663236.1">
    <property type="nucleotide sequence ID" value="XM_062801578.1"/>
</dbReference>
<dbReference type="GeneID" id="87838526"/>
<dbReference type="GO" id="GO:0016702">
    <property type="term" value="F:oxidoreductase activity, acting on single donors with incorporation of molecular oxygen, incorporation of two atoms of oxygen"/>
    <property type="evidence" value="ECO:0007669"/>
    <property type="project" value="InterPro"/>
</dbReference>
<keyword evidence="4" id="KW-0560">Oxidoreductase</keyword>